<dbReference type="InterPro" id="IPR007135">
    <property type="entry name" value="Atg3/Atg10"/>
</dbReference>
<sequence>MDELSEFPFLTRAEFLRCIDHFEEQFGSLIEIRRDIHKHQQFVRIYQPLFSPDTSNSDVQIDEIENVEDFDPVEALADDVPAATRTVCGQVEYHVVYSASWRVPVLYMRVVLSEPSRVVLDAEQVTNLLVADQQVRGAIKAVEFGGALGIQDHPVLNEPFVYLHPCHTATLLRAVGVTIDAKNYMSAWLSLTGSAVGLTLPLFMKQL</sequence>
<dbReference type="GO" id="GO:0000045">
    <property type="term" value="P:autophagosome assembly"/>
    <property type="evidence" value="ECO:0007669"/>
    <property type="project" value="TreeGrafter"/>
</dbReference>
<keyword evidence="8" id="KW-1185">Reference proteome</keyword>
<name>A0A9W8I954_9FUNG</name>
<dbReference type="PANTHER" id="PTHR14957">
    <property type="entry name" value="UBIQUITIN-LIKE-CONJUGATING ENZYME ATG10"/>
    <property type="match status" value="1"/>
</dbReference>
<dbReference type="Proteomes" id="UP001139887">
    <property type="component" value="Unassembled WGS sequence"/>
</dbReference>
<reference evidence="7" key="1">
    <citation type="submission" date="2022-07" db="EMBL/GenBank/DDBJ databases">
        <title>Phylogenomic reconstructions and comparative analyses of Kickxellomycotina fungi.</title>
        <authorList>
            <person name="Reynolds N.K."/>
            <person name="Stajich J.E."/>
            <person name="Barry K."/>
            <person name="Grigoriev I.V."/>
            <person name="Crous P."/>
            <person name="Smith M.E."/>
        </authorList>
    </citation>
    <scope>NUCLEOTIDE SEQUENCE</scope>
    <source>
        <strain evidence="7">NRRL 1566</strain>
    </source>
</reference>
<evidence type="ECO:0000313" key="7">
    <source>
        <dbReference type="EMBL" id="KAJ2850598.1"/>
    </source>
</evidence>
<keyword evidence="7" id="KW-0012">Acyltransferase</keyword>
<dbReference type="OrthoDB" id="4089664at2759"/>
<dbReference type="EMBL" id="JANBUW010000028">
    <property type="protein sequence ID" value="KAJ2850598.1"/>
    <property type="molecule type" value="Genomic_DNA"/>
</dbReference>
<evidence type="ECO:0000256" key="4">
    <source>
        <dbReference type="ARBA" id="ARBA00022786"/>
    </source>
</evidence>
<keyword evidence="4" id="KW-0833">Ubl conjugation pathway</keyword>
<comment type="caution">
    <text evidence="7">The sequence shown here is derived from an EMBL/GenBank/DDBJ whole genome shotgun (WGS) entry which is preliminary data.</text>
</comment>
<evidence type="ECO:0000313" key="8">
    <source>
        <dbReference type="Proteomes" id="UP001139887"/>
    </source>
</evidence>
<evidence type="ECO:0000256" key="5">
    <source>
        <dbReference type="ARBA" id="ARBA00023006"/>
    </source>
</evidence>
<dbReference type="Gene3D" id="3.30.1460.50">
    <property type="match status" value="1"/>
</dbReference>
<keyword evidence="5" id="KW-0072">Autophagy</keyword>
<accession>A0A9W8I954</accession>
<dbReference type="GO" id="GO:0061651">
    <property type="term" value="F:Atg12 conjugating enzyme activity"/>
    <property type="evidence" value="ECO:0007669"/>
    <property type="project" value="TreeGrafter"/>
</dbReference>
<gene>
    <name evidence="7" type="primary">ATG10</name>
    <name evidence="7" type="ORF">IWW36_001779</name>
</gene>
<organism evidence="7 8">
    <name type="scientific">Coemansia brasiliensis</name>
    <dbReference type="NCBI Taxonomy" id="2650707"/>
    <lineage>
        <taxon>Eukaryota</taxon>
        <taxon>Fungi</taxon>
        <taxon>Fungi incertae sedis</taxon>
        <taxon>Zoopagomycota</taxon>
        <taxon>Kickxellomycotina</taxon>
        <taxon>Kickxellomycetes</taxon>
        <taxon>Kickxellales</taxon>
        <taxon>Kickxellaceae</taxon>
        <taxon>Coemansia</taxon>
    </lineage>
</organism>
<evidence type="ECO:0000256" key="6">
    <source>
        <dbReference type="ARBA" id="ARBA00029833"/>
    </source>
</evidence>
<proteinExistence type="inferred from homology"/>
<dbReference type="Pfam" id="PF03987">
    <property type="entry name" value="Autophagy_act_C"/>
    <property type="match status" value="1"/>
</dbReference>
<evidence type="ECO:0000256" key="3">
    <source>
        <dbReference type="ARBA" id="ARBA00022679"/>
    </source>
</evidence>
<protein>
    <recommendedName>
        <fullName evidence="2">Ubiquitin-like-conjugating enzyme ATG10</fullName>
    </recommendedName>
    <alternativeName>
        <fullName evidence="6">Autophagy-related protein 10</fullName>
    </alternativeName>
</protein>
<dbReference type="GO" id="GO:0005829">
    <property type="term" value="C:cytosol"/>
    <property type="evidence" value="ECO:0007669"/>
    <property type="project" value="TreeGrafter"/>
</dbReference>
<keyword evidence="3 7" id="KW-0808">Transferase</keyword>
<evidence type="ECO:0000256" key="1">
    <source>
        <dbReference type="ARBA" id="ARBA00005696"/>
    </source>
</evidence>
<dbReference type="GO" id="GO:0032446">
    <property type="term" value="P:protein modification by small protein conjugation"/>
    <property type="evidence" value="ECO:0007669"/>
    <property type="project" value="TreeGrafter"/>
</dbReference>
<dbReference type="PANTHER" id="PTHR14957:SF1">
    <property type="entry name" value="UBIQUITIN-LIKE-CONJUGATING ENZYME ATG10"/>
    <property type="match status" value="1"/>
</dbReference>
<dbReference type="GO" id="GO:0000422">
    <property type="term" value="P:autophagy of mitochondrion"/>
    <property type="evidence" value="ECO:0007669"/>
    <property type="project" value="TreeGrafter"/>
</dbReference>
<comment type="similarity">
    <text evidence="1">Belongs to the ATG10 family.</text>
</comment>
<evidence type="ECO:0000256" key="2">
    <source>
        <dbReference type="ARBA" id="ARBA00021099"/>
    </source>
</evidence>
<dbReference type="AlphaFoldDB" id="A0A9W8I954"/>